<evidence type="ECO:0000256" key="4">
    <source>
        <dbReference type="ARBA" id="ARBA00022729"/>
    </source>
</evidence>
<dbReference type="GO" id="GO:0016020">
    <property type="term" value="C:membrane"/>
    <property type="evidence" value="ECO:0007669"/>
    <property type="project" value="UniProtKB-SubCell"/>
</dbReference>
<keyword evidence="7" id="KW-1015">Disulfide bond</keyword>
<evidence type="ECO:0000256" key="9">
    <source>
        <dbReference type="ARBA" id="ARBA00023180"/>
    </source>
</evidence>
<keyword evidence="13" id="KW-1185">Reference proteome</keyword>
<dbReference type="HOGENOM" id="CLU_1724748_0_0_1"/>
<sequence length="152" mass="16217">MTATHDIQGDLRSITAGSVFNCGLFRENETAVCWGDETGSGVISLIPTNLRFRTISTSGFHVCGVLMASASRVLYWGRSLSLDKGKMDSIPTDSIISIMGGWFHSCGIRARDKSVSCWGFKLDTSTPVLANIRVLALAAGDYFTCGVLASAA</sequence>
<keyword evidence="4" id="KW-0732">Signal</keyword>
<reference evidence="13" key="1">
    <citation type="journal article" date="2013" name="Science">
        <title>The Amborella genome and the evolution of flowering plants.</title>
        <authorList>
            <consortium name="Amborella Genome Project"/>
        </authorList>
    </citation>
    <scope>NUCLEOTIDE SEQUENCE [LARGE SCALE GENOMIC DNA]</scope>
</reference>
<dbReference type="PANTHER" id="PTHR47460:SF1">
    <property type="entry name" value="SERINE_THREONINE-PROTEIN KINASE-LIKE PROTEIN ACR4"/>
    <property type="match status" value="1"/>
</dbReference>
<organism evidence="12 13">
    <name type="scientific">Amborella trichopoda</name>
    <dbReference type="NCBI Taxonomy" id="13333"/>
    <lineage>
        <taxon>Eukaryota</taxon>
        <taxon>Viridiplantae</taxon>
        <taxon>Streptophyta</taxon>
        <taxon>Embryophyta</taxon>
        <taxon>Tracheophyta</taxon>
        <taxon>Spermatophyta</taxon>
        <taxon>Magnoliopsida</taxon>
        <taxon>Amborellales</taxon>
        <taxon>Amborellaceae</taxon>
        <taxon>Amborella</taxon>
    </lineage>
</organism>
<keyword evidence="9" id="KW-0325">Glycoprotein</keyword>
<evidence type="ECO:0000256" key="10">
    <source>
        <dbReference type="ARBA" id="ARBA00047899"/>
    </source>
</evidence>
<evidence type="ECO:0000256" key="11">
    <source>
        <dbReference type="ARBA" id="ARBA00048679"/>
    </source>
</evidence>
<evidence type="ECO:0000313" key="12">
    <source>
        <dbReference type="EMBL" id="ERN07739.1"/>
    </source>
</evidence>
<accession>W1PJ40</accession>
<evidence type="ECO:0000256" key="1">
    <source>
        <dbReference type="ARBA" id="ARBA00004479"/>
    </source>
</evidence>
<keyword evidence="5" id="KW-1133">Transmembrane helix</keyword>
<comment type="catalytic activity">
    <reaction evidence="11">
        <text>L-seryl-[protein] + ATP = O-phospho-L-seryl-[protein] + ADP + H(+)</text>
        <dbReference type="Rhea" id="RHEA:17989"/>
        <dbReference type="Rhea" id="RHEA-COMP:9863"/>
        <dbReference type="Rhea" id="RHEA-COMP:11604"/>
        <dbReference type="ChEBI" id="CHEBI:15378"/>
        <dbReference type="ChEBI" id="CHEBI:29999"/>
        <dbReference type="ChEBI" id="CHEBI:30616"/>
        <dbReference type="ChEBI" id="CHEBI:83421"/>
        <dbReference type="ChEBI" id="CHEBI:456216"/>
        <dbReference type="EC" id="2.7.11.1"/>
    </reaction>
</comment>
<dbReference type="GO" id="GO:0004674">
    <property type="term" value="F:protein serine/threonine kinase activity"/>
    <property type="evidence" value="ECO:0007669"/>
    <property type="project" value="UniProtKB-KW"/>
</dbReference>
<dbReference type="InterPro" id="IPR009091">
    <property type="entry name" value="RCC1/BLIP-II"/>
</dbReference>
<gene>
    <name evidence="12" type="ORF">AMTR_s00012p00069550</name>
</gene>
<dbReference type="AlphaFoldDB" id="W1PJ40"/>
<protein>
    <recommendedName>
        <fullName evidence="2">non-specific serine/threonine protein kinase</fullName>
        <ecNumber evidence="2">2.7.11.1</ecNumber>
    </recommendedName>
</protein>
<dbReference type="SUPFAM" id="SSF50985">
    <property type="entry name" value="RCC1/BLIP-II"/>
    <property type="match status" value="1"/>
</dbReference>
<comment type="catalytic activity">
    <reaction evidence="10">
        <text>L-threonyl-[protein] + ATP = O-phospho-L-threonyl-[protein] + ADP + H(+)</text>
        <dbReference type="Rhea" id="RHEA:46608"/>
        <dbReference type="Rhea" id="RHEA-COMP:11060"/>
        <dbReference type="Rhea" id="RHEA-COMP:11605"/>
        <dbReference type="ChEBI" id="CHEBI:15378"/>
        <dbReference type="ChEBI" id="CHEBI:30013"/>
        <dbReference type="ChEBI" id="CHEBI:30616"/>
        <dbReference type="ChEBI" id="CHEBI:61977"/>
        <dbReference type="ChEBI" id="CHEBI:456216"/>
        <dbReference type="EC" id="2.7.11.1"/>
    </reaction>
</comment>
<evidence type="ECO:0000256" key="6">
    <source>
        <dbReference type="ARBA" id="ARBA00023136"/>
    </source>
</evidence>
<evidence type="ECO:0000313" key="13">
    <source>
        <dbReference type="Proteomes" id="UP000017836"/>
    </source>
</evidence>
<dbReference type="PANTHER" id="PTHR47460">
    <property type="entry name" value="SERINE/THREONINE-PROTEIN KINASE-LIKE PROTEIN ACR4"/>
    <property type="match status" value="1"/>
</dbReference>
<dbReference type="EMBL" id="KI393609">
    <property type="protein sequence ID" value="ERN07739.1"/>
    <property type="molecule type" value="Genomic_DNA"/>
</dbReference>
<evidence type="ECO:0000256" key="8">
    <source>
        <dbReference type="ARBA" id="ARBA00023170"/>
    </source>
</evidence>
<dbReference type="eggNOG" id="ENOG502QUN0">
    <property type="taxonomic scope" value="Eukaryota"/>
</dbReference>
<dbReference type="Proteomes" id="UP000017836">
    <property type="component" value="Unassembled WGS sequence"/>
</dbReference>
<proteinExistence type="predicted"/>
<keyword evidence="3" id="KW-0812">Transmembrane</keyword>
<dbReference type="Gene3D" id="2.130.10.30">
    <property type="entry name" value="Regulator of chromosome condensation 1/beta-lactamase-inhibitor protein II"/>
    <property type="match status" value="1"/>
</dbReference>
<evidence type="ECO:0000256" key="3">
    <source>
        <dbReference type="ARBA" id="ARBA00022692"/>
    </source>
</evidence>
<keyword evidence="8" id="KW-0675">Receptor</keyword>
<name>W1PJ40_AMBTC</name>
<dbReference type="Gramene" id="ERN07739">
    <property type="protein sequence ID" value="ERN07739"/>
    <property type="gene ID" value="AMTR_s00012p00069550"/>
</dbReference>
<evidence type="ECO:0000256" key="7">
    <source>
        <dbReference type="ARBA" id="ARBA00023157"/>
    </source>
</evidence>
<comment type="subcellular location">
    <subcellularLocation>
        <location evidence="1">Membrane</location>
        <topology evidence="1">Single-pass type I membrane protein</topology>
    </subcellularLocation>
</comment>
<evidence type="ECO:0000256" key="5">
    <source>
        <dbReference type="ARBA" id="ARBA00022989"/>
    </source>
</evidence>
<keyword evidence="6" id="KW-0472">Membrane</keyword>
<evidence type="ECO:0000256" key="2">
    <source>
        <dbReference type="ARBA" id="ARBA00012513"/>
    </source>
</evidence>
<dbReference type="EC" id="2.7.11.1" evidence="2"/>